<dbReference type="InterPro" id="IPR047785">
    <property type="entry name" value="tRNA_MNMC2"/>
</dbReference>
<evidence type="ECO:0000313" key="13">
    <source>
        <dbReference type="EMBL" id="MBE0459256.1"/>
    </source>
</evidence>
<dbReference type="PANTHER" id="PTHR13847:SF283">
    <property type="entry name" value="TRNA 5-METHYLAMINOMETHYL-2-THIOURIDINE BIOSYNTHESIS BIFUNCTIONAL PROTEIN MNMC"/>
    <property type="match status" value="1"/>
</dbReference>
<protein>
    <recommendedName>
        <fullName evidence="10">tRNA 5-methylaminomethyl-2-thiouridine biosynthesis bifunctional protein MnmC</fullName>
        <shortName evidence="10">tRNA mnm(5)s(2)U biosynthesis bifunctional protein</shortName>
    </recommendedName>
    <domain>
        <recommendedName>
            <fullName evidence="10">tRNA (mnm(5)s(2)U34)-methyltransferase</fullName>
            <ecNumber evidence="10">2.1.1.61</ecNumber>
        </recommendedName>
    </domain>
    <domain>
        <recommendedName>
            <fullName evidence="10">FAD-dependent cmnm(5)s(2)U34 oxidoreductase</fullName>
            <ecNumber evidence="10">1.5.-.-</ecNumber>
        </recommendedName>
    </domain>
</protein>
<dbReference type="Pfam" id="PF05430">
    <property type="entry name" value="Methyltransf_30"/>
    <property type="match status" value="1"/>
</dbReference>
<evidence type="ECO:0000256" key="7">
    <source>
        <dbReference type="ARBA" id="ARBA00022827"/>
    </source>
</evidence>
<dbReference type="InterPro" id="IPR017610">
    <property type="entry name" value="tRNA_S-uridine_synth_MnmC_C"/>
</dbReference>
<name>A0ABR9FR27_9GAMM</name>
<sequence>MIKNAEIHFNNLGTPVADNFNDVYFSNDDGLSESDYVFYQQNNMPYRLQNHDQTHFVIAETGFGTGLNFLNTWQQFKNHLTNRQHPNREVHNLEQQNVKRLHFISFEKYPIKATELKKALQVWPTLAPLTDQLLKKYPINLAGCHRLEFDDGQIILDLHFGDVQESIAAMSNPAQGLIDAWYLDGFAPSKNPEMWQQSLFNAMVNLSRTSATFATFTAAGFVRRGLAEAGFTVQKVKGHGNKREMLTGYLTQANDAHSTPAYFAHQPSALSNVAVIGGGIASSAVIYSLAKRGIGAQLFCQDSQLAMGASHNVQGAVYPHLQAKNSPHSELFAHSFLYAKRLYQQLTENGFHYDHQWCGVLQHAVKQPLAERHQNIENKQLWPTELMHSVTPEQGDEIAGVCTGYSGVYFPLGGWVNPPQLVNALFQQAQALTAIQSHFNCDIEALEKTSQGWLLKSHGQLFGPFSDVIICAGEHSDRFAQTQSLPIVGVRGQVSHVQASAASRQLKTVLCHKGYFTPAYLDHHCMGATFEKNSKSRAVTEQDNQTNREQLLNFYGQTEFATSLGKVTAAKAAVRCSFIDHLPMAGEWAQQSDYIQAFANLRLGKRYQYQALQKPQQGLHLLTGFGARGLCSAPLCAEHLIAALNNEPLPLSERVSQAIHPARFIVRDLIRNKI</sequence>
<dbReference type="EC" id="2.1.1.61" evidence="10"/>
<dbReference type="InterPro" id="IPR036188">
    <property type="entry name" value="FAD/NAD-bd_sf"/>
</dbReference>
<comment type="subcellular location">
    <subcellularLocation>
        <location evidence="10">Cytoplasm</location>
    </subcellularLocation>
</comment>
<reference evidence="13 14" key="1">
    <citation type="submission" date="2020-07" db="EMBL/GenBank/DDBJ databases">
        <title>Halophilic bacteria isolated from french cheeses.</title>
        <authorList>
            <person name="Kothe C.I."/>
            <person name="Farah-Kraiem B."/>
            <person name="Renault P."/>
            <person name="Dridi B."/>
        </authorList>
    </citation>
    <scope>NUCLEOTIDE SEQUENCE [LARGE SCALE GENOMIC DNA]</scope>
    <source>
        <strain evidence="13 14">FME14</strain>
    </source>
</reference>
<keyword evidence="14" id="KW-1185">Reference proteome</keyword>
<dbReference type="InterPro" id="IPR029063">
    <property type="entry name" value="SAM-dependent_MTases_sf"/>
</dbReference>
<evidence type="ECO:0000259" key="11">
    <source>
        <dbReference type="Pfam" id="PF01266"/>
    </source>
</evidence>
<keyword evidence="9 10" id="KW-0511">Multifunctional enzyme</keyword>
<keyword evidence="4 10" id="KW-0808">Transferase</keyword>
<dbReference type="Gene3D" id="3.30.9.10">
    <property type="entry name" value="D-Amino Acid Oxidase, subunit A, domain 2"/>
    <property type="match status" value="1"/>
</dbReference>
<dbReference type="EMBL" id="RRZA01000069">
    <property type="protein sequence ID" value="MBE0459256.1"/>
    <property type="molecule type" value="Genomic_DNA"/>
</dbReference>
<organism evidence="13 14">
    <name type="scientific">Pseudoalteromonas prydzensis</name>
    <dbReference type="NCBI Taxonomy" id="182141"/>
    <lineage>
        <taxon>Bacteria</taxon>
        <taxon>Pseudomonadati</taxon>
        <taxon>Pseudomonadota</taxon>
        <taxon>Gammaproteobacteria</taxon>
        <taxon>Alteromonadales</taxon>
        <taxon>Pseudoalteromonadaceae</taxon>
        <taxon>Pseudoalteromonas</taxon>
    </lineage>
</organism>
<gene>
    <name evidence="10 13" type="primary">mnmC</name>
    <name evidence="13" type="ORF">EI167_17795</name>
</gene>
<comment type="cofactor">
    <cofactor evidence="10">
        <name>FAD</name>
        <dbReference type="ChEBI" id="CHEBI:57692"/>
    </cofactor>
</comment>
<evidence type="ECO:0000256" key="5">
    <source>
        <dbReference type="ARBA" id="ARBA00022691"/>
    </source>
</evidence>
<dbReference type="InterPro" id="IPR006076">
    <property type="entry name" value="FAD-dep_OxRdtase"/>
</dbReference>
<keyword evidence="6 10" id="KW-0819">tRNA processing</keyword>
<accession>A0ABR9FR27</accession>
<evidence type="ECO:0000256" key="4">
    <source>
        <dbReference type="ARBA" id="ARBA00022679"/>
    </source>
</evidence>
<dbReference type="RefSeq" id="WP_192542707.1">
    <property type="nucleotide sequence ID" value="NZ_RRZA01000069.1"/>
</dbReference>
<dbReference type="Pfam" id="PF01266">
    <property type="entry name" value="DAO"/>
    <property type="match status" value="1"/>
</dbReference>
<evidence type="ECO:0000256" key="8">
    <source>
        <dbReference type="ARBA" id="ARBA00023002"/>
    </source>
</evidence>
<dbReference type="NCBIfam" id="NF033855">
    <property type="entry name" value="tRNA_MNMC2"/>
    <property type="match status" value="1"/>
</dbReference>
<dbReference type="NCBIfam" id="NF002481">
    <property type="entry name" value="PRK01747.1-2"/>
    <property type="match status" value="1"/>
</dbReference>
<dbReference type="NCBIfam" id="TIGR03197">
    <property type="entry name" value="MnmC_Cterm"/>
    <property type="match status" value="1"/>
</dbReference>
<comment type="catalytic activity">
    <reaction evidence="10">
        <text>5-aminomethyl-2-thiouridine(34) in tRNA + S-adenosyl-L-methionine = 5-methylaminomethyl-2-thiouridine(34) in tRNA + S-adenosyl-L-homocysteine + H(+)</text>
        <dbReference type="Rhea" id="RHEA:19569"/>
        <dbReference type="Rhea" id="RHEA-COMP:10195"/>
        <dbReference type="Rhea" id="RHEA-COMP:10197"/>
        <dbReference type="ChEBI" id="CHEBI:15378"/>
        <dbReference type="ChEBI" id="CHEBI:57856"/>
        <dbReference type="ChEBI" id="CHEBI:59789"/>
        <dbReference type="ChEBI" id="CHEBI:74454"/>
        <dbReference type="ChEBI" id="CHEBI:74455"/>
        <dbReference type="EC" id="2.1.1.61"/>
    </reaction>
</comment>
<evidence type="ECO:0000313" key="14">
    <source>
        <dbReference type="Proteomes" id="UP000707245"/>
    </source>
</evidence>
<keyword evidence="2 10" id="KW-0489">Methyltransferase</keyword>
<evidence type="ECO:0000256" key="2">
    <source>
        <dbReference type="ARBA" id="ARBA00022603"/>
    </source>
</evidence>
<proteinExistence type="inferred from homology"/>
<feature type="domain" description="FAD dependent oxidoreductase" evidence="11">
    <location>
        <begin position="273"/>
        <end position="641"/>
    </location>
</feature>
<feature type="region of interest" description="tRNA (mnm(5)s(2)U34)-methyltransferase" evidence="10">
    <location>
        <begin position="1"/>
        <end position="251"/>
    </location>
</feature>
<evidence type="ECO:0000256" key="9">
    <source>
        <dbReference type="ARBA" id="ARBA00023268"/>
    </source>
</evidence>
<dbReference type="InterPro" id="IPR023032">
    <property type="entry name" value="tRNA_MAMT_biosynth_bifunc_MnmC"/>
</dbReference>
<feature type="domain" description="MnmC-like methyltransferase" evidence="12">
    <location>
        <begin position="126"/>
        <end position="250"/>
    </location>
</feature>
<dbReference type="Gene3D" id="3.40.50.150">
    <property type="entry name" value="Vaccinia Virus protein VP39"/>
    <property type="match status" value="1"/>
</dbReference>
<feature type="region of interest" description="FAD-dependent cmnm(5)s(2)U34 oxidoreductase" evidence="10">
    <location>
        <begin position="276"/>
        <end position="674"/>
    </location>
</feature>
<evidence type="ECO:0000256" key="1">
    <source>
        <dbReference type="ARBA" id="ARBA00022490"/>
    </source>
</evidence>
<keyword evidence="5 10" id="KW-0949">S-adenosyl-L-methionine</keyword>
<evidence type="ECO:0000256" key="3">
    <source>
        <dbReference type="ARBA" id="ARBA00022630"/>
    </source>
</evidence>
<comment type="caution">
    <text evidence="13">The sequence shown here is derived from an EMBL/GenBank/DDBJ whole genome shotgun (WGS) entry which is preliminary data.</text>
</comment>
<evidence type="ECO:0000256" key="10">
    <source>
        <dbReference type="HAMAP-Rule" id="MF_01102"/>
    </source>
</evidence>
<dbReference type="Gene3D" id="3.50.50.60">
    <property type="entry name" value="FAD/NAD(P)-binding domain"/>
    <property type="match status" value="1"/>
</dbReference>
<dbReference type="EC" id="1.5.-.-" evidence="10"/>
<keyword evidence="1 10" id="KW-0963">Cytoplasm</keyword>
<comment type="function">
    <text evidence="10">Catalyzes the last two steps in the biosynthesis of 5-methylaminomethyl-2-thiouridine (mnm(5)s(2)U) at the wobble position (U34) in tRNA. Catalyzes the FAD-dependent demodification of cmnm(5)s(2)U34 to nm(5)s(2)U34, followed by the transfer of a methyl group from S-adenosyl-L-methionine to nm(5)s(2)U34, to form mnm(5)s(2)U34.</text>
</comment>
<dbReference type="HAMAP" id="MF_01102">
    <property type="entry name" value="MnmC"/>
    <property type="match status" value="1"/>
</dbReference>
<dbReference type="SUPFAM" id="SSF51905">
    <property type="entry name" value="FAD/NAD(P)-binding domain"/>
    <property type="match status" value="1"/>
</dbReference>
<comment type="similarity">
    <text evidence="10">In the N-terminal section; belongs to the methyltransferase superfamily. tRNA (mnm(5)s(2)U34)-methyltransferase family.</text>
</comment>
<comment type="similarity">
    <text evidence="10">In the C-terminal section; belongs to the DAO family.</text>
</comment>
<dbReference type="Proteomes" id="UP000707245">
    <property type="component" value="Unassembled WGS sequence"/>
</dbReference>
<dbReference type="InterPro" id="IPR008471">
    <property type="entry name" value="MnmC-like_methylTransf"/>
</dbReference>
<keyword evidence="8 10" id="KW-0560">Oxidoreductase</keyword>
<evidence type="ECO:0000259" key="12">
    <source>
        <dbReference type="Pfam" id="PF05430"/>
    </source>
</evidence>
<keyword evidence="3 10" id="KW-0285">Flavoprotein</keyword>
<evidence type="ECO:0000256" key="6">
    <source>
        <dbReference type="ARBA" id="ARBA00022694"/>
    </source>
</evidence>
<dbReference type="PANTHER" id="PTHR13847">
    <property type="entry name" value="SARCOSINE DEHYDROGENASE-RELATED"/>
    <property type="match status" value="1"/>
</dbReference>
<keyword evidence="7 10" id="KW-0274">FAD</keyword>